<proteinExistence type="predicted"/>
<dbReference type="InterPro" id="IPR025250">
    <property type="entry name" value="DUF4199"/>
</dbReference>
<protein>
    <submittedName>
        <fullName evidence="2">DUF4199 domain-containing protein</fullName>
    </submittedName>
</protein>
<reference evidence="2 3" key="1">
    <citation type="submission" date="2020-08" db="EMBL/GenBank/DDBJ databases">
        <title>Sphingobacterium sp. DN04309 isolated from aquaculture water.</title>
        <authorList>
            <person name="Zhang M."/>
        </authorList>
    </citation>
    <scope>NUCLEOTIDE SEQUENCE [LARGE SCALE GENOMIC DNA]</scope>
    <source>
        <strain evidence="2 3">DN04309</strain>
    </source>
</reference>
<keyword evidence="1" id="KW-1133">Transmembrane helix</keyword>
<gene>
    <name evidence="2" type="ORF">H8B04_01005</name>
</gene>
<feature type="transmembrane region" description="Helical" evidence="1">
    <location>
        <begin position="48"/>
        <end position="74"/>
    </location>
</feature>
<dbReference type="RefSeq" id="WP_190301162.1">
    <property type="nucleotide sequence ID" value="NZ_JACOIJ010000001.1"/>
</dbReference>
<dbReference type="Pfam" id="PF13858">
    <property type="entry name" value="DUF4199"/>
    <property type="match status" value="1"/>
</dbReference>
<feature type="transmembrane region" description="Helical" evidence="1">
    <location>
        <begin position="166"/>
        <end position="186"/>
    </location>
</feature>
<name>A0ABR7YA35_9SPHI</name>
<organism evidence="2 3">
    <name type="scientific">Sphingobacterium litopenaei</name>
    <dbReference type="NCBI Taxonomy" id="2763500"/>
    <lineage>
        <taxon>Bacteria</taxon>
        <taxon>Pseudomonadati</taxon>
        <taxon>Bacteroidota</taxon>
        <taxon>Sphingobacteriia</taxon>
        <taxon>Sphingobacteriales</taxon>
        <taxon>Sphingobacteriaceae</taxon>
        <taxon>Sphingobacterium</taxon>
    </lineage>
</organism>
<evidence type="ECO:0000256" key="1">
    <source>
        <dbReference type="SAM" id="Phobius"/>
    </source>
</evidence>
<keyword evidence="3" id="KW-1185">Reference proteome</keyword>
<keyword evidence="1" id="KW-0472">Membrane</keyword>
<evidence type="ECO:0000313" key="3">
    <source>
        <dbReference type="Proteomes" id="UP000651271"/>
    </source>
</evidence>
<feature type="transmembrane region" description="Helical" evidence="1">
    <location>
        <begin position="86"/>
        <end position="110"/>
    </location>
</feature>
<keyword evidence="1" id="KW-0812">Transmembrane</keyword>
<evidence type="ECO:0000313" key="2">
    <source>
        <dbReference type="EMBL" id="MBD1428152.1"/>
    </source>
</evidence>
<comment type="caution">
    <text evidence="2">The sequence shown here is derived from an EMBL/GenBank/DDBJ whole genome shotgun (WGS) entry which is preliminary data.</text>
</comment>
<sequence length="201" mass="22488">MAEEKFAEAGFDATYNKKESIKYGLILGLISLVLGIVVLNISKSIQTFWLLTGLSYAINTILYMVIALVFAYILRKKNGGFWNFSIALKSTFLMLLISTVLATVFTMIYVHTINPGLQEEVLRNTINVTIEQLESSGAPDDVIDSRVATLEEQMNSLGQLTLKDTFRSLMISILMQFIFSLILAAITRNEKLSQSKPTNFN</sequence>
<feature type="transmembrane region" description="Helical" evidence="1">
    <location>
        <begin position="21"/>
        <end position="42"/>
    </location>
</feature>
<accession>A0ABR7YA35</accession>
<dbReference type="Proteomes" id="UP000651271">
    <property type="component" value="Unassembled WGS sequence"/>
</dbReference>
<dbReference type="EMBL" id="JACOIJ010000001">
    <property type="protein sequence ID" value="MBD1428152.1"/>
    <property type="molecule type" value="Genomic_DNA"/>
</dbReference>